<protein>
    <submittedName>
        <fullName evidence="2">Predicted protein</fullName>
    </submittedName>
</protein>
<dbReference type="OrthoDB" id="10294247at2759"/>
<evidence type="ECO:0000313" key="2">
    <source>
        <dbReference type="EMBL" id="EFC44519.1"/>
    </source>
</evidence>
<dbReference type="Proteomes" id="UP000006671">
    <property type="component" value="Unassembled WGS sequence"/>
</dbReference>
<feature type="region of interest" description="Disordered" evidence="1">
    <location>
        <begin position="74"/>
        <end position="98"/>
    </location>
</feature>
<feature type="compositionally biased region" description="Low complexity" evidence="1">
    <location>
        <begin position="76"/>
        <end position="91"/>
    </location>
</feature>
<feature type="compositionally biased region" description="Polar residues" evidence="1">
    <location>
        <begin position="389"/>
        <end position="401"/>
    </location>
</feature>
<reference evidence="2 3" key="1">
    <citation type="journal article" date="2010" name="Cell">
        <title>The genome of Naegleria gruberi illuminates early eukaryotic versatility.</title>
        <authorList>
            <person name="Fritz-Laylin L.K."/>
            <person name="Prochnik S.E."/>
            <person name="Ginger M.L."/>
            <person name="Dacks J.B."/>
            <person name="Carpenter M.L."/>
            <person name="Field M.C."/>
            <person name="Kuo A."/>
            <person name="Paredez A."/>
            <person name="Chapman J."/>
            <person name="Pham J."/>
            <person name="Shu S."/>
            <person name="Neupane R."/>
            <person name="Cipriano M."/>
            <person name="Mancuso J."/>
            <person name="Tu H."/>
            <person name="Salamov A."/>
            <person name="Lindquist E."/>
            <person name="Shapiro H."/>
            <person name="Lucas S."/>
            <person name="Grigoriev I.V."/>
            <person name="Cande W.Z."/>
            <person name="Fulton C."/>
            <person name="Rokhsar D.S."/>
            <person name="Dawson S.C."/>
        </authorList>
    </citation>
    <scope>NUCLEOTIDE SEQUENCE [LARGE SCALE GENOMIC DNA]</scope>
    <source>
        <strain evidence="2 3">NEG-M</strain>
    </source>
</reference>
<keyword evidence="3" id="KW-1185">Reference proteome</keyword>
<proteinExistence type="predicted"/>
<dbReference type="VEuPathDB" id="AmoebaDB:NAEGRDRAFT_49176"/>
<organism evidence="3">
    <name type="scientific">Naegleria gruberi</name>
    <name type="common">Amoeba</name>
    <dbReference type="NCBI Taxonomy" id="5762"/>
    <lineage>
        <taxon>Eukaryota</taxon>
        <taxon>Discoba</taxon>
        <taxon>Heterolobosea</taxon>
        <taxon>Tetramitia</taxon>
        <taxon>Eutetramitia</taxon>
        <taxon>Vahlkampfiidae</taxon>
        <taxon>Naegleria</taxon>
    </lineage>
</organism>
<dbReference type="AlphaFoldDB" id="D2VFS0"/>
<dbReference type="EMBL" id="GG738868">
    <property type="protein sequence ID" value="EFC44519.1"/>
    <property type="molecule type" value="Genomic_DNA"/>
</dbReference>
<evidence type="ECO:0000256" key="1">
    <source>
        <dbReference type="SAM" id="MobiDB-lite"/>
    </source>
</evidence>
<dbReference type="GeneID" id="8848460"/>
<dbReference type="OMA" id="EYRVMEI"/>
<gene>
    <name evidence="2" type="ORF">NAEGRDRAFT_49176</name>
</gene>
<feature type="region of interest" description="Disordered" evidence="1">
    <location>
        <begin position="251"/>
        <end position="275"/>
    </location>
</feature>
<feature type="region of interest" description="Disordered" evidence="1">
    <location>
        <begin position="379"/>
        <end position="401"/>
    </location>
</feature>
<sequence>MKKKEFKGLDLISYDVDMNVNELTSLANRIIETRGKAPNKTKNVPSVLNQIEAPDNQLNQEMYNEIIKKVKQVLPSSSESSTRGSSSQGSSKLPLVAQMGGRQRKEVDTLLDDSTVASIPMNKGFKESTLLEQSPETLEKCFRDEYAARYLERLGISVTQRNLKIVHNILPISNCVAHKHRTQNNELYLTFSPSPLLAKNQPVSAITATGGATSSKTDYEYRVMEIMSKEMKRLNFDPLFERIKRKKKLKELEQSEEDEQSADNEKSETTPKKTGVVTDEGKLAVPKFDEYKKYIYPYNLIREKFMLDGDDKELEISIHELRKVDKEKYKQNRIERRANATSENTNVTNITVNTTNIQNNQNSTLQTTQTSTLKSTLKRATSKKENRISKSNIPPRSRSVMSKISKREEDISYSIIDPHTFDERELEKMPHLSSFEIVELQNSFFEEFPFDKWNWISDKQKHSIAKDLTDIKLTAFIKVFIEYCYWAFLKEFAKDQNHDR</sequence>
<name>D2VFS0_NAEGR</name>
<dbReference type="InParanoid" id="D2VFS0"/>
<dbReference type="RefSeq" id="XP_002677263.1">
    <property type="nucleotide sequence ID" value="XM_002677217.1"/>
</dbReference>
<dbReference type="KEGG" id="ngr:NAEGRDRAFT_49176"/>
<evidence type="ECO:0000313" key="3">
    <source>
        <dbReference type="Proteomes" id="UP000006671"/>
    </source>
</evidence>
<accession>D2VFS0</accession>